<dbReference type="EMBL" id="FOCX01000003">
    <property type="protein sequence ID" value="SEN46589.1"/>
    <property type="molecule type" value="Genomic_DNA"/>
</dbReference>
<accession>A0A1H8GS00</accession>
<dbReference type="OrthoDB" id="380799at2157"/>
<keyword evidence="1" id="KW-1133">Transmembrane helix</keyword>
<keyword evidence="3" id="KW-1185">Reference proteome</keyword>
<name>A0A1H8GS00_9EURY</name>
<keyword evidence="1" id="KW-0812">Transmembrane</keyword>
<feature type="transmembrane region" description="Helical" evidence="1">
    <location>
        <begin position="44"/>
        <end position="62"/>
    </location>
</feature>
<sequence>MVPRVTDIPAPGPVPVALFVLTAAGALDWLIWTGRVALVSLPSVELIFMLLFVSWVGVVRPLRSRTSEYRFRESGVSASHSPVLRLLTKPHQQAVLGVHPVRHLHLFLRRVALRATTP</sequence>
<dbReference type="AlphaFoldDB" id="A0A1H8GS00"/>
<protein>
    <submittedName>
        <fullName evidence="2">Uncharacterized protein</fullName>
    </submittedName>
</protein>
<proteinExistence type="predicted"/>
<dbReference type="Proteomes" id="UP000198775">
    <property type="component" value="Unassembled WGS sequence"/>
</dbReference>
<evidence type="ECO:0000256" key="1">
    <source>
        <dbReference type="SAM" id="Phobius"/>
    </source>
</evidence>
<evidence type="ECO:0000313" key="3">
    <source>
        <dbReference type="Proteomes" id="UP000198775"/>
    </source>
</evidence>
<reference evidence="3" key="1">
    <citation type="submission" date="2016-10" db="EMBL/GenBank/DDBJ databases">
        <authorList>
            <person name="Varghese N."/>
            <person name="Submissions S."/>
        </authorList>
    </citation>
    <scope>NUCLEOTIDE SEQUENCE [LARGE SCALE GENOMIC DNA]</scope>
    <source>
        <strain evidence="3">IBRC-M 10043</strain>
    </source>
</reference>
<dbReference type="RefSeq" id="WP_092658145.1">
    <property type="nucleotide sequence ID" value="NZ_FOCX01000003.1"/>
</dbReference>
<feature type="transmembrane region" description="Helical" evidence="1">
    <location>
        <begin position="12"/>
        <end position="32"/>
    </location>
</feature>
<evidence type="ECO:0000313" key="2">
    <source>
        <dbReference type="EMBL" id="SEN46589.1"/>
    </source>
</evidence>
<organism evidence="2 3">
    <name type="scientific">Halorientalis persicus</name>
    <dbReference type="NCBI Taxonomy" id="1367881"/>
    <lineage>
        <taxon>Archaea</taxon>
        <taxon>Methanobacteriati</taxon>
        <taxon>Methanobacteriota</taxon>
        <taxon>Stenosarchaea group</taxon>
        <taxon>Halobacteria</taxon>
        <taxon>Halobacteriales</taxon>
        <taxon>Haloarculaceae</taxon>
        <taxon>Halorientalis</taxon>
    </lineage>
</organism>
<gene>
    <name evidence="2" type="ORF">SAMN05216388_1003181</name>
</gene>
<keyword evidence="1" id="KW-0472">Membrane</keyword>